<evidence type="ECO:0000256" key="7">
    <source>
        <dbReference type="ARBA" id="ARBA00023251"/>
    </source>
</evidence>
<accession>A0A1T3NLD6</accession>
<evidence type="ECO:0000256" key="6">
    <source>
        <dbReference type="ARBA" id="ARBA00023136"/>
    </source>
</evidence>
<dbReference type="EMBL" id="MWQN01000004">
    <property type="protein sequence ID" value="OPC77646.1"/>
    <property type="molecule type" value="Genomic_DNA"/>
</dbReference>
<reference evidence="10 11" key="1">
    <citation type="submission" date="2017-03" db="EMBL/GenBank/DDBJ databases">
        <title>Draft genome sequence of Streptomyces scabrisporus NF3, endophyte isolated from Amphipterygium adstringens.</title>
        <authorList>
            <person name="Vazquez M."/>
            <person name="Ceapa C.D."/>
            <person name="Rodriguez Luna D."/>
            <person name="Sanchez Esquivel S."/>
        </authorList>
    </citation>
    <scope>NUCLEOTIDE SEQUENCE [LARGE SCALE GENOMIC DNA]</scope>
    <source>
        <strain evidence="10 11">NF3</strain>
    </source>
</reference>
<keyword evidence="5 8" id="KW-1133">Transmembrane helix</keyword>
<dbReference type="SUPFAM" id="SSF103473">
    <property type="entry name" value="MFS general substrate transporter"/>
    <property type="match status" value="1"/>
</dbReference>
<dbReference type="PANTHER" id="PTHR42718:SF46">
    <property type="entry name" value="BLR6921 PROTEIN"/>
    <property type="match status" value="1"/>
</dbReference>
<comment type="caution">
    <text evidence="10">The sequence shown here is derived from an EMBL/GenBank/DDBJ whole genome shotgun (WGS) entry which is preliminary data.</text>
</comment>
<evidence type="ECO:0000313" key="11">
    <source>
        <dbReference type="Proteomes" id="UP000190037"/>
    </source>
</evidence>
<evidence type="ECO:0000313" key="10">
    <source>
        <dbReference type="EMBL" id="OPC77646.1"/>
    </source>
</evidence>
<feature type="transmembrane region" description="Helical" evidence="8">
    <location>
        <begin position="42"/>
        <end position="63"/>
    </location>
</feature>
<feature type="transmembrane region" description="Helical" evidence="8">
    <location>
        <begin position="137"/>
        <end position="159"/>
    </location>
</feature>
<feature type="transmembrane region" description="Helical" evidence="8">
    <location>
        <begin position="270"/>
        <end position="293"/>
    </location>
</feature>
<feature type="transmembrane region" description="Helical" evidence="8">
    <location>
        <begin position="75"/>
        <end position="98"/>
    </location>
</feature>
<feature type="transmembrane region" description="Helical" evidence="8">
    <location>
        <begin position="332"/>
        <end position="352"/>
    </location>
</feature>
<keyword evidence="7" id="KW-0046">Antibiotic resistance</keyword>
<dbReference type="GO" id="GO:0046677">
    <property type="term" value="P:response to antibiotic"/>
    <property type="evidence" value="ECO:0007669"/>
    <property type="project" value="UniProtKB-KW"/>
</dbReference>
<evidence type="ECO:0000256" key="2">
    <source>
        <dbReference type="ARBA" id="ARBA00022448"/>
    </source>
</evidence>
<dbReference type="Gene3D" id="1.20.1250.20">
    <property type="entry name" value="MFS general substrate transporter like domains"/>
    <property type="match status" value="1"/>
</dbReference>
<feature type="transmembrane region" description="Helical" evidence="8">
    <location>
        <begin position="299"/>
        <end position="320"/>
    </location>
</feature>
<dbReference type="InterPro" id="IPR011701">
    <property type="entry name" value="MFS"/>
</dbReference>
<dbReference type="Proteomes" id="UP000190037">
    <property type="component" value="Unassembled WGS sequence"/>
</dbReference>
<dbReference type="AlphaFoldDB" id="A0A1T3NLD6"/>
<dbReference type="GO" id="GO:0005886">
    <property type="term" value="C:plasma membrane"/>
    <property type="evidence" value="ECO:0007669"/>
    <property type="project" value="UniProtKB-SubCell"/>
</dbReference>
<dbReference type="Gene3D" id="1.20.1720.10">
    <property type="entry name" value="Multidrug resistance protein D"/>
    <property type="match status" value="1"/>
</dbReference>
<evidence type="ECO:0000256" key="3">
    <source>
        <dbReference type="ARBA" id="ARBA00022475"/>
    </source>
</evidence>
<dbReference type="Pfam" id="PF07690">
    <property type="entry name" value="MFS_1"/>
    <property type="match status" value="1"/>
</dbReference>
<name>A0A1T3NLD6_9ACTN</name>
<dbReference type="PANTHER" id="PTHR42718">
    <property type="entry name" value="MAJOR FACILITATOR SUPERFAMILY MULTIDRUG TRANSPORTER MFSC"/>
    <property type="match status" value="1"/>
</dbReference>
<keyword evidence="11" id="KW-1185">Reference proteome</keyword>
<proteinExistence type="predicted"/>
<feature type="transmembrane region" description="Helical" evidence="8">
    <location>
        <begin position="358"/>
        <end position="382"/>
    </location>
</feature>
<keyword evidence="6 8" id="KW-0472">Membrane</keyword>
<feature type="transmembrane region" description="Helical" evidence="8">
    <location>
        <begin position="403"/>
        <end position="422"/>
    </location>
</feature>
<gene>
    <name evidence="10" type="ORF">B4N89_43080</name>
</gene>
<organism evidence="10 11">
    <name type="scientific">Embleya scabrispora</name>
    <dbReference type="NCBI Taxonomy" id="159449"/>
    <lineage>
        <taxon>Bacteria</taxon>
        <taxon>Bacillati</taxon>
        <taxon>Actinomycetota</taxon>
        <taxon>Actinomycetes</taxon>
        <taxon>Kitasatosporales</taxon>
        <taxon>Streptomycetaceae</taxon>
        <taxon>Embleya</taxon>
    </lineage>
</organism>
<feature type="transmembrane region" description="Helical" evidence="8">
    <location>
        <begin position="222"/>
        <end position="242"/>
    </location>
</feature>
<comment type="subcellular location">
    <subcellularLocation>
        <location evidence="1">Cell membrane</location>
        <topology evidence="1">Multi-pass membrane protein</topology>
    </subcellularLocation>
</comment>
<feature type="domain" description="Major facilitator superfamily (MFS) profile" evidence="9">
    <location>
        <begin position="8"/>
        <end position="468"/>
    </location>
</feature>
<keyword evidence="3" id="KW-1003">Cell membrane</keyword>
<dbReference type="InterPro" id="IPR036259">
    <property type="entry name" value="MFS_trans_sf"/>
</dbReference>
<feature type="transmembrane region" description="Helical" evidence="8">
    <location>
        <begin position="165"/>
        <end position="184"/>
    </location>
</feature>
<dbReference type="PROSITE" id="PS50850">
    <property type="entry name" value="MFS"/>
    <property type="match status" value="1"/>
</dbReference>
<evidence type="ECO:0000256" key="5">
    <source>
        <dbReference type="ARBA" id="ARBA00022989"/>
    </source>
</evidence>
<keyword evidence="2" id="KW-0813">Transport</keyword>
<evidence type="ECO:0000256" key="8">
    <source>
        <dbReference type="SAM" id="Phobius"/>
    </source>
</evidence>
<feature type="transmembrane region" description="Helical" evidence="8">
    <location>
        <begin position="7"/>
        <end position="30"/>
    </location>
</feature>
<evidence type="ECO:0000256" key="1">
    <source>
        <dbReference type="ARBA" id="ARBA00004651"/>
    </source>
</evidence>
<feature type="transmembrane region" description="Helical" evidence="8">
    <location>
        <begin position="196"/>
        <end position="216"/>
    </location>
</feature>
<feature type="transmembrane region" description="Helical" evidence="8">
    <location>
        <begin position="442"/>
        <end position="464"/>
    </location>
</feature>
<dbReference type="CDD" id="cd17321">
    <property type="entry name" value="MFS_MMR_MDR_like"/>
    <property type="match status" value="1"/>
</dbReference>
<protein>
    <submittedName>
        <fullName evidence="10">MFS transporter</fullName>
    </submittedName>
</protein>
<dbReference type="GO" id="GO:0022857">
    <property type="term" value="F:transmembrane transporter activity"/>
    <property type="evidence" value="ECO:0007669"/>
    <property type="project" value="InterPro"/>
</dbReference>
<sequence>MRRRERLVLALACVVSFVVVLDATIVSVALPDIRADLGYSPAALPWVVNAYTLAFAGFLLLGGRCCDVYGLRRSLSVGMALFTAAGLVCGLATSPAVLSAARAAQGLGAALSMPATLSVLTATFAEGPRRARVLGTWSAVGGIAATAGPVLGGVLTQWLGWRWVFLVNVPPAIGAAAVGLAVLAPHRRGSGGPGRLDVVGALLATSGLVAVVFAVMRSEVAGWASASVWAVLTVGVLLLGLFPVHQARWAADPLLPPGLLRLRSVRGANVVMFLVALGFVATLIVLSFHMQYVRGYTPLRAGCGFLPIGLGMMVGARTAGSLSLRLGPRRAVSAYCALGAVGLTALAASATAGAHGSYWWAVAVPGMLFGLGTAAAFTPITLAATAGVPPARGGVAAGLLNTVRQVGGAVGLAVLSTIASAVTGPHGDAGRTPTPHALADGYAAALAVAAGCVAGASAVALVAMPRSTHPMAVRAPTSGA</sequence>
<dbReference type="InterPro" id="IPR020846">
    <property type="entry name" value="MFS_dom"/>
</dbReference>
<keyword evidence="4 8" id="KW-0812">Transmembrane</keyword>
<evidence type="ECO:0000256" key="4">
    <source>
        <dbReference type="ARBA" id="ARBA00022692"/>
    </source>
</evidence>
<evidence type="ECO:0000259" key="9">
    <source>
        <dbReference type="PROSITE" id="PS50850"/>
    </source>
</evidence>
<feature type="transmembrane region" description="Helical" evidence="8">
    <location>
        <begin position="104"/>
        <end position="125"/>
    </location>
</feature>